<organism evidence="1 2">
    <name type="scientific">Micromonospora rubida</name>
    <dbReference type="NCBI Taxonomy" id="2697657"/>
    <lineage>
        <taxon>Bacteria</taxon>
        <taxon>Bacillati</taxon>
        <taxon>Actinomycetota</taxon>
        <taxon>Actinomycetes</taxon>
        <taxon>Micromonosporales</taxon>
        <taxon>Micromonosporaceae</taxon>
        <taxon>Micromonospora</taxon>
    </lineage>
</organism>
<name>A0ABW7SPP4_9ACTN</name>
<evidence type="ECO:0000313" key="1">
    <source>
        <dbReference type="EMBL" id="MFI0795678.1"/>
    </source>
</evidence>
<dbReference type="EMBL" id="JBIRPU010000020">
    <property type="protein sequence ID" value="MFI0795678.1"/>
    <property type="molecule type" value="Genomic_DNA"/>
</dbReference>
<comment type="caution">
    <text evidence="1">The sequence shown here is derived from an EMBL/GenBank/DDBJ whole genome shotgun (WGS) entry which is preliminary data.</text>
</comment>
<accession>A0ABW7SPP4</accession>
<evidence type="ECO:0000313" key="2">
    <source>
        <dbReference type="Proteomes" id="UP001611075"/>
    </source>
</evidence>
<proteinExistence type="predicted"/>
<gene>
    <name evidence="1" type="ORF">ACH4OY_23805</name>
</gene>
<dbReference type="RefSeq" id="WP_396683111.1">
    <property type="nucleotide sequence ID" value="NZ_JBIRPU010000020.1"/>
</dbReference>
<keyword evidence="2" id="KW-1185">Reference proteome</keyword>
<sequence length="110" mass="11669">MTTQPPADLIEAMEQFLAQITPYDDPAAEPVAAVDVRVGRLHASFRLTDRAARALTEALGRWTDPDDAGRCGDCGGPVGRDLVCRACGRLDGIFGATVAHHAAQVADRPD</sequence>
<reference evidence="1 2" key="1">
    <citation type="submission" date="2024-10" db="EMBL/GenBank/DDBJ databases">
        <title>The Natural Products Discovery Center: Release of the First 8490 Sequenced Strains for Exploring Actinobacteria Biosynthetic Diversity.</title>
        <authorList>
            <person name="Kalkreuter E."/>
            <person name="Kautsar S.A."/>
            <person name="Yang D."/>
            <person name="Bader C.D."/>
            <person name="Teijaro C.N."/>
            <person name="Fluegel L."/>
            <person name="Davis C.M."/>
            <person name="Simpson J.R."/>
            <person name="Lauterbach L."/>
            <person name="Steele A.D."/>
            <person name="Gui C."/>
            <person name="Meng S."/>
            <person name="Li G."/>
            <person name="Viehrig K."/>
            <person name="Ye F."/>
            <person name="Su P."/>
            <person name="Kiefer A.F."/>
            <person name="Nichols A."/>
            <person name="Cepeda A.J."/>
            <person name="Yan W."/>
            <person name="Fan B."/>
            <person name="Jiang Y."/>
            <person name="Adhikari A."/>
            <person name="Zheng C.-J."/>
            <person name="Schuster L."/>
            <person name="Cowan T.M."/>
            <person name="Smanski M.J."/>
            <person name="Chevrette M.G."/>
            <person name="De Carvalho L.P.S."/>
            <person name="Shen B."/>
        </authorList>
    </citation>
    <scope>NUCLEOTIDE SEQUENCE [LARGE SCALE GENOMIC DNA]</scope>
    <source>
        <strain evidence="1 2">NPDC021253</strain>
    </source>
</reference>
<dbReference type="Proteomes" id="UP001611075">
    <property type="component" value="Unassembled WGS sequence"/>
</dbReference>
<protein>
    <submittedName>
        <fullName evidence="1">Uncharacterized protein</fullName>
    </submittedName>
</protein>